<evidence type="ECO:0000313" key="4">
    <source>
        <dbReference type="Proteomes" id="UP001059209"/>
    </source>
</evidence>
<sequence>MDLTGLPPSIEEIDDFLKDSSNEAYEKLVDRLLETDAYAERLALDWMDLSRYADSHGLHADGARLMWPWRDWVIDAFKTNMPYDQFVTWQLAGDLLPNSTKDQKLATAFNRNHPMTAEGGAIEEEFRLNYVFDRTETVSTAFMGLTVACAKCHDHKFDPISQEDYFQMSAFFNNVKELGMTGDDGNYGPMLSLPDKNTEVKLNDLQSKIGKKEKQLALTKNEMAQLEKFIKSLPDSFTETGKLDYYPLDKLSKTNKGHVADQNKDATTREAPKVVQGIKGKAFLFNGEYDELYLHNIPNFEWMDSFSASLWINTAKRDSSKTRTIMGTSGDKNNFWRGWDFYPDGSNRLNARLIHSLPHNYIQVRTKDSIKTNEWNHVAFTYTGSSKAKDLNLFINGKEADSEIVFDNLYKSIKTIRSGDHSAYHAPVRVAKSYRGFTGENGIFLGKIDEIRLFTRSLSPIEIKRLASLQNETDNPPIDKTYWVQQSAEVQNLEKELKALRADWLTTMEPVMEVMVMEEMPTKRKAFLYDRGNYDQPTLEVDANTLSILPEFPEDLPKNRLGFSKWLFSKDHPLTARVTVNRYWQLLFGKGLVDTPTDFGVQGSLPSHPELLDWLAITFMESNWDVRALLKKMVMSHTYRQSSKVSEELWQKDPENLYPARSNTYRLPAELIRDNALAASGLLVETVGGKSVKPYQPADLRIEKTSFSHELMRYKESKGDSLYRKSLYTFVRRTQLHPAMIAFDAPSREVCTISRENTNTPLQALVLLNDKQFVEASRVLAERIQKEGGDTLENQITHAFRLTTSRKPKTAELQLLMELFNQQKSRFQKNPTEVTQLLSVGNKIADNSLDMTKTAALTIVANTLLNHDEAYTKR</sequence>
<organism evidence="3 4">
    <name type="scientific">Maribacter litopenaei</name>
    <dbReference type="NCBI Taxonomy" id="2976127"/>
    <lineage>
        <taxon>Bacteria</taxon>
        <taxon>Pseudomonadati</taxon>
        <taxon>Bacteroidota</taxon>
        <taxon>Flavobacteriia</taxon>
        <taxon>Flavobacteriales</taxon>
        <taxon>Flavobacteriaceae</taxon>
        <taxon>Maribacter</taxon>
    </lineage>
</organism>
<reference evidence="3" key="1">
    <citation type="submission" date="2022-09" db="EMBL/GenBank/DDBJ databases">
        <title>Maribacter litopenaei sp. nov., isolated from the intestinal tract of the Pacific White Shrimp, Litopenaeus vannamei.</title>
        <authorList>
            <person name="Kim S.Y."/>
            <person name="Hwang C.Y."/>
        </authorList>
    </citation>
    <scope>NUCLEOTIDE SEQUENCE</scope>
    <source>
        <strain evidence="3">HL-LV01</strain>
    </source>
</reference>
<dbReference type="Proteomes" id="UP001059209">
    <property type="component" value="Chromosome"/>
</dbReference>
<gene>
    <name evidence="3" type="ORF">NYZ99_15060</name>
</gene>
<dbReference type="Pfam" id="PF07583">
    <property type="entry name" value="PSCyt2"/>
    <property type="match status" value="1"/>
</dbReference>
<evidence type="ECO:0000313" key="3">
    <source>
        <dbReference type="EMBL" id="UWX54260.1"/>
    </source>
</evidence>
<proteinExistence type="predicted"/>
<evidence type="ECO:0000259" key="2">
    <source>
        <dbReference type="Pfam" id="PF07587"/>
    </source>
</evidence>
<accession>A0ABY5Y7Y3</accession>
<dbReference type="EMBL" id="CP104205">
    <property type="protein sequence ID" value="UWX54260.1"/>
    <property type="molecule type" value="Genomic_DNA"/>
</dbReference>
<dbReference type="Gene3D" id="2.60.120.200">
    <property type="match status" value="1"/>
</dbReference>
<dbReference type="SUPFAM" id="SSF49899">
    <property type="entry name" value="Concanavalin A-like lectins/glucanases"/>
    <property type="match status" value="1"/>
</dbReference>
<dbReference type="InterPro" id="IPR022655">
    <property type="entry name" value="DUF1553"/>
</dbReference>
<evidence type="ECO:0000259" key="1">
    <source>
        <dbReference type="Pfam" id="PF07583"/>
    </source>
</evidence>
<feature type="domain" description="DUF1553" evidence="2">
    <location>
        <begin position="559"/>
        <end position="819"/>
    </location>
</feature>
<feature type="domain" description="DUF1549" evidence="1">
    <location>
        <begin position="1"/>
        <end position="176"/>
    </location>
</feature>
<protein>
    <submittedName>
        <fullName evidence="3">DUF1553 domain-containing protein</fullName>
    </submittedName>
</protein>
<dbReference type="Pfam" id="PF13385">
    <property type="entry name" value="Laminin_G_3"/>
    <property type="match status" value="1"/>
</dbReference>
<dbReference type="PANTHER" id="PTHR35889:SF3">
    <property type="entry name" value="F-BOX DOMAIN-CONTAINING PROTEIN"/>
    <property type="match status" value="1"/>
</dbReference>
<keyword evidence="4" id="KW-1185">Reference proteome</keyword>
<dbReference type="Pfam" id="PF07587">
    <property type="entry name" value="PSD1"/>
    <property type="match status" value="1"/>
</dbReference>
<dbReference type="InterPro" id="IPR013320">
    <property type="entry name" value="ConA-like_dom_sf"/>
</dbReference>
<dbReference type="PANTHER" id="PTHR35889">
    <property type="entry name" value="CYCLOINULO-OLIGOSACCHARIDE FRUCTANOTRANSFERASE-RELATED"/>
    <property type="match status" value="1"/>
</dbReference>
<dbReference type="InterPro" id="IPR011444">
    <property type="entry name" value="DUF1549"/>
</dbReference>
<name>A0ABY5Y7Y3_9FLAO</name>
<dbReference type="RefSeq" id="WP_260572054.1">
    <property type="nucleotide sequence ID" value="NZ_CP104205.1"/>
</dbReference>